<organism evidence="6 8">
    <name type="scientific">Alcaligenes faecalis</name>
    <dbReference type="NCBI Taxonomy" id="511"/>
    <lineage>
        <taxon>Bacteria</taxon>
        <taxon>Pseudomonadati</taxon>
        <taxon>Pseudomonadota</taxon>
        <taxon>Betaproteobacteria</taxon>
        <taxon>Burkholderiales</taxon>
        <taxon>Alcaligenaceae</taxon>
        <taxon>Alcaligenes</taxon>
    </lineage>
</organism>
<dbReference type="PRINTS" id="PR00037">
    <property type="entry name" value="HTHLACR"/>
</dbReference>
<dbReference type="EMBL" id="CP096916">
    <property type="protein sequence ID" value="WBM38757.1"/>
    <property type="molecule type" value="Genomic_DNA"/>
</dbReference>
<evidence type="ECO:0000256" key="2">
    <source>
        <dbReference type="ARBA" id="ARBA00023015"/>
    </source>
</evidence>
<dbReference type="PANTHER" id="PTHR30363">
    <property type="entry name" value="HTH-TYPE TRANSCRIPTIONAL REGULATOR SRLR-RELATED"/>
    <property type="match status" value="1"/>
</dbReference>
<accession>A0A0S2JQC4</accession>
<dbReference type="Proteomes" id="UP000245216">
    <property type="component" value="Unassembled WGS sequence"/>
</dbReference>
<dbReference type="PROSITE" id="PS00894">
    <property type="entry name" value="HTH_DEOR_1"/>
    <property type="match status" value="1"/>
</dbReference>
<evidence type="ECO:0000256" key="1">
    <source>
        <dbReference type="ARBA" id="ARBA00022491"/>
    </source>
</evidence>
<evidence type="ECO:0000256" key="4">
    <source>
        <dbReference type="ARBA" id="ARBA00023163"/>
    </source>
</evidence>
<dbReference type="Pfam" id="PF00455">
    <property type="entry name" value="DeoRC"/>
    <property type="match status" value="1"/>
</dbReference>
<dbReference type="SMART" id="SM01134">
    <property type="entry name" value="DeoRC"/>
    <property type="match status" value="1"/>
</dbReference>
<dbReference type="STRING" id="511.UZ73_08250"/>
<dbReference type="SUPFAM" id="SSF46785">
    <property type="entry name" value="Winged helix' DNA-binding domain"/>
    <property type="match status" value="1"/>
</dbReference>
<gene>
    <name evidence="6" type="ORF">DF183_09225</name>
    <name evidence="7" type="ORF">M2J83_02655</name>
</gene>
<dbReference type="Proteomes" id="UP001211866">
    <property type="component" value="Chromosome"/>
</dbReference>
<evidence type="ECO:0000259" key="5">
    <source>
        <dbReference type="PROSITE" id="PS51000"/>
    </source>
</evidence>
<dbReference type="KEGG" id="afa:UZ73_08250"/>
<name>A0A0M7BF85_ALCFA</name>
<evidence type="ECO:0000256" key="3">
    <source>
        <dbReference type="ARBA" id="ARBA00023125"/>
    </source>
</evidence>
<dbReference type="AlphaFoldDB" id="A0A0M7BF85"/>
<dbReference type="InterPro" id="IPR050313">
    <property type="entry name" value="Carb_Metab_HTH_regulators"/>
</dbReference>
<keyword evidence="9" id="KW-1185">Reference proteome</keyword>
<accession>A0A0M7BF85</accession>
<dbReference type="InterPro" id="IPR037171">
    <property type="entry name" value="NagB/RpiA_transferase-like"/>
</dbReference>
<dbReference type="InterPro" id="IPR036388">
    <property type="entry name" value="WH-like_DNA-bd_sf"/>
</dbReference>
<evidence type="ECO:0000313" key="8">
    <source>
        <dbReference type="Proteomes" id="UP000245216"/>
    </source>
</evidence>
<dbReference type="Gene3D" id="3.30.750.70">
    <property type="entry name" value="4-hydroxybutyrate coenzyme like domains"/>
    <property type="match status" value="1"/>
</dbReference>
<feature type="domain" description="HTH deoR-type" evidence="5">
    <location>
        <begin position="3"/>
        <end position="58"/>
    </location>
</feature>
<dbReference type="InterPro" id="IPR018356">
    <property type="entry name" value="Tscrpt_reg_HTH_DeoR_CS"/>
</dbReference>
<dbReference type="PROSITE" id="PS51000">
    <property type="entry name" value="HTH_DEOR_2"/>
    <property type="match status" value="1"/>
</dbReference>
<dbReference type="GO" id="GO:0003700">
    <property type="term" value="F:DNA-binding transcription factor activity"/>
    <property type="evidence" value="ECO:0007669"/>
    <property type="project" value="InterPro"/>
</dbReference>
<keyword evidence="4" id="KW-0804">Transcription</keyword>
<dbReference type="InterPro" id="IPR014036">
    <property type="entry name" value="DeoR-like_C"/>
</dbReference>
<dbReference type="InterPro" id="IPR036390">
    <property type="entry name" value="WH_DNA-bd_sf"/>
</dbReference>
<proteinExistence type="predicted"/>
<dbReference type="SUPFAM" id="SSF100950">
    <property type="entry name" value="NagB/RpiA/CoA transferase-like"/>
    <property type="match status" value="1"/>
</dbReference>
<dbReference type="PANTHER" id="PTHR30363:SF4">
    <property type="entry name" value="GLYCEROL-3-PHOSPHATE REGULON REPRESSOR"/>
    <property type="match status" value="1"/>
</dbReference>
<dbReference type="OrthoDB" id="9814815at2"/>
<protein>
    <submittedName>
        <fullName evidence="7">DeoR/GlpR family DNA-binding transcription regulator</fullName>
    </submittedName>
    <submittedName>
        <fullName evidence="6">DeoR/GlpR transcriptional regulator</fullName>
    </submittedName>
</protein>
<dbReference type="Pfam" id="PF08220">
    <property type="entry name" value="HTH_DeoR"/>
    <property type="match status" value="1"/>
</dbReference>
<evidence type="ECO:0000313" key="9">
    <source>
        <dbReference type="Proteomes" id="UP001211866"/>
    </source>
</evidence>
<evidence type="ECO:0000313" key="7">
    <source>
        <dbReference type="EMBL" id="WBM38757.1"/>
    </source>
</evidence>
<sequence>MNLSVRQSIIVDLLAAQGAVSVDGLASHFGVTPQTIRRDLNHLYEADLVRRRHGGAELNVVERNVPFQTRRITHLQAKARIGRAVAKLIPPGASLLLGFGTTPEQVALALADHRDLTVVTNNISAALALSHNMSHRVVLTGGELRQPNPEILGPGAERLFNSFKADFGVSGVGGFDSDGALLDFDMAESDCHKALRGNCRVRILVLDHTKFGRRAPVRSGSLDDVDILVSDQPIPEPYREQIPARIQVVVADEVQA</sequence>
<dbReference type="GeneID" id="29369705"/>
<dbReference type="SMART" id="SM00420">
    <property type="entry name" value="HTH_DEOR"/>
    <property type="match status" value="1"/>
</dbReference>
<dbReference type="InterPro" id="IPR001034">
    <property type="entry name" value="DeoR_HTH"/>
</dbReference>
<dbReference type="Gene3D" id="1.10.10.10">
    <property type="entry name" value="Winged helix-like DNA-binding domain superfamily/Winged helix DNA-binding domain"/>
    <property type="match status" value="1"/>
</dbReference>
<reference evidence="6 8" key="2">
    <citation type="submission" date="2018-05" db="EMBL/GenBank/DDBJ databases">
        <authorList>
            <person name="Lanie J.A."/>
            <person name="Ng W.-L."/>
            <person name="Kazmierczak K.M."/>
            <person name="Andrzejewski T.M."/>
            <person name="Davidsen T.M."/>
            <person name="Wayne K.J."/>
            <person name="Tettelin H."/>
            <person name="Glass J.I."/>
            <person name="Rusch D."/>
            <person name="Podicherti R."/>
            <person name="Tsui H.-C.T."/>
            <person name="Winkler M.E."/>
        </authorList>
    </citation>
    <scope>NUCLEOTIDE SEQUENCE [LARGE SCALE GENOMIC DNA]</scope>
    <source>
        <strain evidence="6 8">YBY</strain>
    </source>
</reference>
<reference evidence="6 8" key="1">
    <citation type="submission" date="2018-05" db="EMBL/GenBank/DDBJ databases">
        <title>Genome Sequence of an Efficient Indole-Degrading Bacterium, Alcaligenes sp.YBY.</title>
        <authorList>
            <person name="Yang B."/>
        </authorList>
    </citation>
    <scope>NUCLEOTIDE SEQUENCE [LARGE SCALE GENOMIC DNA]</scope>
    <source>
        <strain evidence="6 8">YBY</strain>
    </source>
</reference>
<evidence type="ECO:0000313" key="6">
    <source>
        <dbReference type="EMBL" id="PWE14867.1"/>
    </source>
</evidence>
<dbReference type="EMBL" id="QEXO01000002">
    <property type="protein sequence ID" value="PWE14867.1"/>
    <property type="molecule type" value="Genomic_DNA"/>
</dbReference>
<dbReference type="GO" id="GO:0003677">
    <property type="term" value="F:DNA binding"/>
    <property type="evidence" value="ECO:0007669"/>
    <property type="project" value="UniProtKB-KW"/>
</dbReference>
<keyword evidence="3 7" id="KW-0238">DNA-binding</keyword>
<dbReference type="RefSeq" id="WP_042482734.1">
    <property type="nucleotide sequence ID" value="NZ_CAXOJJ010000008.1"/>
</dbReference>
<keyword evidence="2" id="KW-0805">Transcription regulation</keyword>
<reference evidence="7 9" key="3">
    <citation type="submission" date="2022-05" db="EMBL/GenBank/DDBJ databases">
        <title>Complete sequence of strain NY11312.</title>
        <authorList>
            <person name="Zhou D."/>
        </authorList>
    </citation>
    <scope>NUCLEOTIDE SEQUENCE [LARGE SCALE GENOMIC DNA]</scope>
    <source>
        <strain evidence="7 9">NY11312</strain>
    </source>
</reference>
<keyword evidence="1" id="KW-0678">Repressor</keyword>